<dbReference type="Gene3D" id="3.20.20.70">
    <property type="entry name" value="Aldolase class I"/>
    <property type="match status" value="1"/>
</dbReference>
<dbReference type="CDD" id="cd10922">
    <property type="entry name" value="CE4_PelA_like_C"/>
    <property type="match status" value="1"/>
</dbReference>
<organism evidence="2">
    <name type="scientific">hydrothermal vent metagenome</name>
    <dbReference type="NCBI Taxonomy" id="652676"/>
    <lineage>
        <taxon>unclassified sequences</taxon>
        <taxon>metagenomes</taxon>
        <taxon>ecological metagenomes</taxon>
    </lineage>
</organism>
<dbReference type="PANTHER" id="PTHR35882">
    <property type="entry name" value="PELA"/>
    <property type="match status" value="1"/>
</dbReference>
<gene>
    <name evidence="2" type="ORF">MNB_SM-3-246</name>
    <name evidence="1" type="ORF">MNB_SM-7-935</name>
</gene>
<dbReference type="AlphaFoldDB" id="A0A1W1D3J3"/>
<accession>A0A1W1D3J3</accession>
<evidence type="ECO:0000313" key="2">
    <source>
        <dbReference type="EMBL" id="SFV75199.1"/>
    </source>
</evidence>
<name>A0A1W1D3J3_9ZZZZ</name>
<evidence type="ECO:0000313" key="1">
    <source>
        <dbReference type="EMBL" id="SFV53539.1"/>
    </source>
</evidence>
<protein>
    <submittedName>
        <fullName evidence="2">Extracellular Matrix protein PelA</fullName>
    </submittedName>
</protein>
<dbReference type="PANTHER" id="PTHR35882:SF3">
    <property type="entry name" value="GLYCOSIDE-HYDROLASE FAMILY GH114 TIM-BARREL DOMAIN-CONTAINING PROTEIN"/>
    <property type="match status" value="1"/>
</dbReference>
<reference evidence="2" key="1">
    <citation type="submission" date="2016-10" db="EMBL/GenBank/DDBJ databases">
        <authorList>
            <person name="de Groot N.N."/>
        </authorList>
    </citation>
    <scope>NUCLEOTIDE SEQUENCE</scope>
</reference>
<sequence length="847" mass="98836">MKLLCCSKIFIFLFIITTTLFASLSDKSAIFYYGKDISYPMVGIHDYIVVDPKNINTLRHGFSLYKHKIYARITGKNLKEIKKALYNAQKKGFENFFFDIFFLKKTKKISQFLQYFSSQYPQSKIMILARKKLLQKVSSFIDVIVVESFLEKNIDDLKLYNLDIIDIEYTNISDIEDINEYIKKIQKKGMIPYITDIDYSIYGKSSKNAIKREILTLVNETHIDRILLASHKYGALPLEYMGYIQKLYNISKGLPNPKKLQQYAGVIVWIDEYYKDSQKFLDWLQEVKKQKIKIVFINNFGTEVDNIWLKQFDIDISYINGNIKNTKKIIQQSDMIGFEAEPSLNTSNLYMMPNHAKPLYIYEDANKQRTIPAAITKWGGYAMYEAVLTQFNGQNVWVMNPFLFFQKSLRLQSLLVPDPTTENGKRLLFSHVDGDGLANYVEFSPRLVSGEIIYNNILSQYKIPISVSVIGAEINKNGPYPKFFKRLEKIIKKSYKLSNVEGATHTFSRPFFWGKIVNDTLSPNYRLKVKNYKFSLKRELFTTLQNINQKYMPKNKPKAKMVFWSGDCAPRVNALEFIYKHHILNINGGNTSINNMNPWLTNIAPFGLQRDGYIQIYAGAQDENVFTNNWFGPFWGFKRVVQTFQLTNSPRRFKPIDIHYHFYSGSKLASLNALKYVYNWAIKQDVMPVYTSAYIPKVMDYYDVSMAREGNVWLIDGMRDLRTLRIEKKNALINLQNSKTVLGVKHFENHTYISLDQHQRHIIDTTPLSDKKEAYLISANGRLLGYKNNGKKKEYSFKGEVDLKLSFYLPKNCIMRSNPRMFKQKHQKEDITLLYKTKKANVRIMCP</sequence>
<dbReference type="InterPro" id="IPR013785">
    <property type="entry name" value="Aldolase_TIM"/>
</dbReference>
<dbReference type="EMBL" id="FPHB01000022">
    <property type="protein sequence ID" value="SFV53539.1"/>
    <property type="molecule type" value="Genomic_DNA"/>
</dbReference>
<proteinExistence type="predicted"/>
<dbReference type="EMBL" id="FPHP01000022">
    <property type="protein sequence ID" value="SFV75199.1"/>
    <property type="molecule type" value="Genomic_DNA"/>
</dbReference>